<dbReference type="EMBL" id="LDRV01000038">
    <property type="protein sequence ID" value="KTS13001.1"/>
    <property type="molecule type" value="Genomic_DNA"/>
</dbReference>
<evidence type="ECO:0000259" key="2">
    <source>
        <dbReference type="Pfam" id="PF13581"/>
    </source>
</evidence>
<organism evidence="3 4">
    <name type="scientific">Microbacterium testaceum</name>
    <name type="common">Aureobacterium testaceum</name>
    <name type="synonym">Brevibacterium testaceum</name>
    <dbReference type="NCBI Taxonomy" id="2033"/>
    <lineage>
        <taxon>Bacteria</taxon>
        <taxon>Bacillati</taxon>
        <taxon>Actinomycetota</taxon>
        <taxon>Actinomycetes</taxon>
        <taxon>Micrococcales</taxon>
        <taxon>Microbacteriaceae</taxon>
        <taxon>Microbacterium</taxon>
    </lineage>
</organism>
<sequence>MTVTREGAATLAFVEGLHGALEELAQSVPHIAEDDLSLFSLAVIEIATNIAVHAPRGGDEVSLSVELSAGDELRAVLRDSAPPVHLDLTAATMADALAESGRGLAIAAAVCDELSVERRRGNLWRLVRRVGPRSV</sequence>
<dbReference type="Gene3D" id="3.30.565.10">
    <property type="entry name" value="Histidine kinase-like ATPase, C-terminal domain"/>
    <property type="match status" value="1"/>
</dbReference>
<gene>
    <name evidence="3" type="ORF">RSA3_06850</name>
</gene>
<dbReference type="InterPro" id="IPR050267">
    <property type="entry name" value="Anti-sigma-factor_SerPK"/>
</dbReference>
<dbReference type="InterPro" id="IPR003594">
    <property type="entry name" value="HATPase_dom"/>
</dbReference>
<keyword evidence="1" id="KW-0808">Transferase</keyword>
<dbReference type="PATRIC" id="fig|2033.7.peg.1978"/>
<evidence type="ECO:0000256" key="1">
    <source>
        <dbReference type="ARBA" id="ARBA00022527"/>
    </source>
</evidence>
<protein>
    <recommendedName>
        <fullName evidence="2">Histidine kinase/HSP90-like ATPase domain-containing protein</fullName>
    </recommendedName>
</protein>
<comment type="caution">
    <text evidence="3">The sequence shown here is derived from an EMBL/GenBank/DDBJ whole genome shotgun (WGS) entry which is preliminary data.</text>
</comment>
<name>A0A147F8V0_MICTE</name>
<reference evidence="3 4" key="1">
    <citation type="journal article" date="2016" name="Front. Microbiol.">
        <title>Genomic Resource of Rice Seed Associated Bacteria.</title>
        <authorList>
            <person name="Midha S."/>
            <person name="Bansal K."/>
            <person name="Sharma S."/>
            <person name="Kumar N."/>
            <person name="Patil P.P."/>
            <person name="Chaudhry V."/>
            <person name="Patil P.B."/>
        </authorList>
    </citation>
    <scope>NUCLEOTIDE SEQUENCE [LARGE SCALE GENOMIC DNA]</scope>
    <source>
        <strain evidence="3 4">RSA3</strain>
    </source>
</reference>
<dbReference type="AlphaFoldDB" id="A0A147F8V0"/>
<dbReference type="GO" id="GO:0004674">
    <property type="term" value="F:protein serine/threonine kinase activity"/>
    <property type="evidence" value="ECO:0007669"/>
    <property type="project" value="UniProtKB-KW"/>
</dbReference>
<dbReference type="Proteomes" id="UP000072189">
    <property type="component" value="Unassembled WGS sequence"/>
</dbReference>
<dbReference type="InterPro" id="IPR036890">
    <property type="entry name" value="HATPase_C_sf"/>
</dbReference>
<dbReference type="CDD" id="cd16936">
    <property type="entry name" value="HATPase_RsbW-like"/>
    <property type="match status" value="1"/>
</dbReference>
<feature type="domain" description="Histidine kinase/HSP90-like ATPase" evidence="2">
    <location>
        <begin position="9"/>
        <end position="122"/>
    </location>
</feature>
<keyword evidence="1" id="KW-0418">Kinase</keyword>
<dbReference type="SUPFAM" id="SSF55874">
    <property type="entry name" value="ATPase domain of HSP90 chaperone/DNA topoisomerase II/histidine kinase"/>
    <property type="match status" value="1"/>
</dbReference>
<dbReference type="PANTHER" id="PTHR35526:SF3">
    <property type="entry name" value="ANTI-SIGMA-F FACTOR RSBW"/>
    <property type="match status" value="1"/>
</dbReference>
<proteinExistence type="predicted"/>
<keyword evidence="1" id="KW-0723">Serine/threonine-protein kinase</keyword>
<dbReference type="PANTHER" id="PTHR35526">
    <property type="entry name" value="ANTI-SIGMA-F FACTOR RSBW-RELATED"/>
    <property type="match status" value="1"/>
</dbReference>
<dbReference type="Pfam" id="PF13581">
    <property type="entry name" value="HATPase_c_2"/>
    <property type="match status" value="1"/>
</dbReference>
<accession>A0A147F8V0</accession>
<evidence type="ECO:0000313" key="3">
    <source>
        <dbReference type="EMBL" id="KTS13001.1"/>
    </source>
</evidence>
<evidence type="ECO:0000313" key="4">
    <source>
        <dbReference type="Proteomes" id="UP000072189"/>
    </source>
</evidence>